<evidence type="ECO:0000256" key="2">
    <source>
        <dbReference type="ARBA" id="ARBA00022448"/>
    </source>
</evidence>
<dbReference type="Gene3D" id="1.20.1250.20">
    <property type="entry name" value="MFS general substrate transporter like domains"/>
    <property type="match status" value="1"/>
</dbReference>
<sequence length="403" mass="43839">MIKENAIDYPLTGKRNIAMLVAGSFIATVGRGVTLPFLPLFLHNQLGMSILNTGNVLTLAIVVGILLSIVSGKLANLFSHKLLLTLSLLIFSLSFLILGYFYSAVVFVICFTLITCCYALYSTIIKCFISDHFGDDEKTRVFSLNYTFINIGWMVGPLIGAWLVGNHVYFPFLLSAILGLLAIVVTAGLTMRTQAVAATAPSLHTSARDKRRLIILWVFTLAIFLASFVFERFASCISQILMVNHDAVTVGNIVSVLITTNAITVVLFQYITGNLMSKFSFAMGFLAGTICLVAGLFIFSTAGENRVVWIAGMFFFSFGEIIFAPLQYRVIDQIAPPAERAFYFSFQNMGSLGGAVNPAVTGVLLAFMPPADVPVVLILVSVFCFALFYVGIALSRRLAPATA</sequence>
<evidence type="ECO:0000256" key="6">
    <source>
        <dbReference type="ARBA" id="ARBA00023136"/>
    </source>
</evidence>
<dbReference type="GO" id="GO:0005886">
    <property type="term" value="C:plasma membrane"/>
    <property type="evidence" value="ECO:0007669"/>
    <property type="project" value="UniProtKB-SubCell"/>
</dbReference>
<dbReference type="InterPro" id="IPR001958">
    <property type="entry name" value="Tet-R_TetA/multi-R_MdtG-like"/>
</dbReference>
<keyword evidence="2" id="KW-0813">Transport</keyword>
<comment type="subcellular location">
    <subcellularLocation>
        <location evidence="1">Cell membrane</location>
        <topology evidence="1">Multi-pass membrane protein</topology>
    </subcellularLocation>
</comment>
<keyword evidence="6 7" id="KW-0472">Membrane</keyword>
<accession>A0AA94H6D7</accession>
<evidence type="ECO:0000313" key="9">
    <source>
        <dbReference type="EMBL" id="ANI84801.1"/>
    </source>
</evidence>
<name>A0AA94H6D7_9ENTR</name>
<feature type="transmembrane region" description="Helical" evidence="7">
    <location>
        <begin position="106"/>
        <end position="129"/>
    </location>
</feature>
<dbReference type="Pfam" id="PF07690">
    <property type="entry name" value="MFS_1"/>
    <property type="match status" value="1"/>
</dbReference>
<organism evidence="10 12">
    <name type="scientific">Kosakonia oryzae</name>
    <dbReference type="NCBI Taxonomy" id="497725"/>
    <lineage>
        <taxon>Bacteria</taxon>
        <taxon>Pseudomonadati</taxon>
        <taxon>Pseudomonadota</taxon>
        <taxon>Gammaproteobacteria</taxon>
        <taxon>Enterobacterales</taxon>
        <taxon>Enterobacteriaceae</taxon>
        <taxon>Kosakonia</taxon>
    </lineage>
</organism>
<evidence type="ECO:0000313" key="10">
    <source>
        <dbReference type="EMBL" id="SFD03210.1"/>
    </source>
</evidence>
<dbReference type="Proteomes" id="UP000182314">
    <property type="component" value="Unassembled WGS sequence"/>
</dbReference>
<gene>
    <name evidence="9" type="ORF">AWR26_22565</name>
    <name evidence="10" type="ORF">SAMN05216286_4004</name>
</gene>
<dbReference type="GO" id="GO:0071916">
    <property type="term" value="F:dipeptide transmembrane transporter activity"/>
    <property type="evidence" value="ECO:0007669"/>
    <property type="project" value="TreeGrafter"/>
</dbReference>
<feature type="transmembrane region" description="Helical" evidence="7">
    <location>
        <begin position="349"/>
        <end position="368"/>
    </location>
</feature>
<dbReference type="AlphaFoldDB" id="A0AA94H6D7"/>
<dbReference type="RefSeq" id="WP_064568661.1">
    <property type="nucleotide sequence ID" value="NZ_CP014007.2"/>
</dbReference>
<feature type="transmembrane region" description="Helical" evidence="7">
    <location>
        <begin position="82"/>
        <end position="100"/>
    </location>
</feature>
<protein>
    <submittedName>
        <fullName evidence="10">Dipeptide/tripeptide permease</fullName>
    </submittedName>
    <submittedName>
        <fullName evidence="9">MFS transporter</fullName>
    </submittedName>
</protein>
<evidence type="ECO:0000256" key="1">
    <source>
        <dbReference type="ARBA" id="ARBA00004651"/>
    </source>
</evidence>
<dbReference type="EMBL" id="FOKO01000005">
    <property type="protein sequence ID" value="SFD03210.1"/>
    <property type="molecule type" value="Genomic_DNA"/>
</dbReference>
<dbReference type="SUPFAM" id="SSF103473">
    <property type="entry name" value="MFS general substrate transporter"/>
    <property type="match status" value="1"/>
</dbReference>
<evidence type="ECO:0000256" key="5">
    <source>
        <dbReference type="ARBA" id="ARBA00022989"/>
    </source>
</evidence>
<feature type="transmembrane region" description="Helical" evidence="7">
    <location>
        <begin position="20"/>
        <end position="42"/>
    </location>
</feature>
<feature type="transmembrane region" description="Helical" evidence="7">
    <location>
        <begin position="279"/>
        <end position="301"/>
    </location>
</feature>
<dbReference type="InterPro" id="IPR036259">
    <property type="entry name" value="MFS_trans_sf"/>
</dbReference>
<feature type="transmembrane region" description="Helical" evidence="7">
    <location>
        <begin position="374"/>
        <end position="394"/>
    </location>
</feature>
<keyword evidence="3" id="KW-1003">Cell membrane</keyword>
<evidence type="ECO:0000259" key="8">
    <source>
        <dbReference type="PROSITE" id="PS50850"/>
    </source>
</evidence>
<proteinExistence type="predicted"/>
<feature type="transmembrane region" description="Helical" evidence="7">
    <location>
        <begin position="141"/>
        <end position="163"/>
    </location>
</feature>
<dbReference type="PRINTS" id="PR01035">
    <property type="entry name" value="TCRTETA"/>
</dbReference>
<dbReference type="PROSITE" id="PS50850">
    <property type="entry name" value="MFS"/>
    <property type="match status" value="1"/>
</dbReference>
<keyword evidence="5 7" id="KW-1133">Transmembrane helix</keyword>
<keyword evidence="4 7" id="KW-0812">Transmembrane</keyword>
<feature type="transmembrane region" description="Helical" evidence="7">
    <location>
        <begin position="250"/>
        <end position="272"/>
    </location>
</feature>
<evidence type="ECO:0000313" key="11">
    <source>
        <dbReference type="Proteomes" id="UP000078227"/>
    </source>
</evidence>
<feature type="domain" description="Major facilitator superfamily (MFS) profile" evidence="8">
    <location>
        <begin position="16"/>
        <end position="398"/>
    </location>
</feature>
<dbReference type="InterPro" id="IPR011701">
    <property type="entry name" value="MFS"/>
</dbReference>
<feature type="transmembrane region" description="Helical" evidence="7">
    <location>
        <begin position="212"/>
        <end position="230"/>
    </location>
</feature>
<evidence type="ECO:0000256" key="7">
    <source>
        <dbReference type="SAM" id="Phobius"/>
    </source>
</evidence>
<keyword evidence="11" id="KW-1185">Reference proteome</keyword>
<evidence type="ECO:0000256" key="4">
    <source>
        <dbReference type="ARBA" id="ARBA00022692"/>
    </source>
</evidence>
<reference evidence="10 12" key="1">
    <citation type="submission" date="2016-10" db="EMBL/GenBank/DDBJ databases">
        <authorList>
            <person name="Varghese N."/>
            <person name="Submissions S."/>
        </authorList>
    </citation>
    <scope>NUCLEOTIDE SEQUENCE [LARGE SCALE GENOMIC DNA]</scope>
    <source>
        <strain evidence="10 12">CGMCC 1.7012</strain>
    </source>
</reference>
<evidence type="ECO:0000256" key="3">
    <source>
        <dbReference type="ARBA" id="ARBA00022475"/>
    </source>
</evidence>
<dbReference type="PANTHER" id="PTHR23535:SF1">
    <property type="entry name" value="MFS FAMILY TRANSPORT PROTEIN"/>
    <property type="match status" value="1"/>
</dbReference>
<reference evidence="9 11" key="2">
    <citation type="submission" date="2021-03" db="EMBL/GenBank/DDBJ databases">
        <authorList>
            <person name="Li Y."/>
            <person name="Li S."/>
            <person name="Chen M."/>
            <person name="Peng G."/>
            <person name="Tan Z."/>
            <person name="An Q."/>
        </authorList>
    </citation>
    <scope>NUCLEOTIDE SEQUENCE [LARGE SCALE GENOMIC DNA]</scope>
    <source>
        <strain evidence="9 11">Ola 51</strain>
    </source>
</reference>
<dbReference type="InterPro" id="IPR020846">
    <property type="entry name" value="MFS_dom"/>
</dbReference>
<evidence type="ECO:0000313" key="12">
    <source>
        <dbReference type="Proteomes" id="UP000182314"/>
    </source>
</evidence>
<dbReference type="EMBL" id="CP014007">
    <property type="protein sequence ID" value="ANI84801.1"/>
    <property type="molecule type" value="Genomic_DNA"/>
</dbReference>
<dbReference type="PANTHER" id="PTHR23535">
    <property type="entry name" value="SUGAR EFFLUX TRANSPORTER A-RELATED"/>
    <property type="match status" value="1"/>
</dbReference>
<feature type="transmembrane region" description="Helical" evidence="7">
    <location>
        <begin position="307"/>
        <end position="328"/>
    </location>
</feature>
<dbReference type="Proteomes" id="UP000078227">
    <property type="component" value="Chromosome"/>
</dbReference>
<dbReference type="KEGG" id="kor:AWR26_22565"/>
<feature type="transmembrane region" description="Helical" evidence="7">
    <location>
        <begin position="48"/>
        <end position="70"/>
    </location>
</feature>
<feature type="transmembrane region" description="Helical" evidence="7">
    <location>
        <begin position="169"/>
        <end position="191"/>
    </location>
</feature>